<feature type="region of interest" description="Disordered" evidence="8">
    <location>
        <begin position="93"/>
        <end position="128"/>
    </location>
</feature>
<dbReference type="Gene3D" id="4.10.240.10">
    <property type="entry name" value="Zn(2)-C6 fungal-type DNA-binding domain"/>
    <property type="match status" value="1"/>
</dbReference>
<feature type="region of interest" description="Disordered" evidence="8">
    <location>
        <begin position="899"/>
        <end position="930"/>
    </location>
</feature>
<dbReference type="CDD" id="cd00067">
    <property type="entry name" value="GAL4"/>
    <property type="match status" value="1"/>
</dbReference>
<sequence>ACDQCRKSKCKCERSVDGEACKSCIMLGTPCTFLGPSRKRGPPKGYIDAIEARLHQTEALLGVLLAEGGLEGVLSILRKDTLAREILSRVDSSPYGVKGRKGGGAKARPHAHSQESSSVDLHSTHPSNEWQDRVTALLSTSLLPPQPPSSRPARPAAPTATSSSNTISLNDPHTGPAHGHHSSIHLSHPPEGDHVRRQRRRIEGEDDRDISPNATSITLIRNGSTSPGYSPVRPGTGYASGSGHGSGYMAGSTDSDSEDDVVDAVGQLSLNEDEQVRYHGKASGLYLLGINAKAEARNEGGIWRFPKARVWPPLPPSASNAPTSPSSAINPLTAATAPTMDNELAAVLPDQAMQEHLLELYFTYVHTAFPVVHKDAFWEGFRSMQNPPTDSPSPASDPGQQVQTGTRPSPSPFLGKRRHISPLLLLSMFAIAARYSPSVSPPPSPHPSSPSSPHPPEPTPMWTAGDNFLSLAKTLLDSTYASSLPSTVQALLLLGYRELGIGAMAQAWVYTGMAVRMAQDLGMHRAADGWARVGVGRLFGGRELQERRRIWWGCVILDGYVSTYIGRPLAIFERDYDTQLPGVEEADEMDLWAPHPSLPPDIRGHGYRPGAEPTPPVPGRVLSCFAASATLSTILSKIVQSIYAIRSVSSRHAESIHLEGLLNKWYLDLPEHLRFEPRYDSMGALSGTGGRGIPPPHILTLHMQYWCTTLLLHRPFIRQIYLVNKQKTENADDAEARATSKKNYELCVGAANHIASIASFYREKYCLQRAPVFLCFYVFTAGVMHVTSLSIYPNDPQARMGLSKCMDALDDMEVVWPSAARANELLRGCNPLDNDASSHGRFQQYITQGSGPERQKRAAEHAVDSEDAYERSQMHAPPQSSASPVATTQPYAHTWRSTQYSGIPQDGARGPQQDEFSPSTPLSANHPSSYYPWPSDGGSYMSFPGTLSTSVLPQMYSTGLIDERRLPHSLSSSHHGQQRMNGHSSGHGYEQTGGGRYPQFWNDYTSFPQMGMAYTQQPGHSPHPQSHPHQDGLYLNGQYGNIYGQYLLNCFEISLIRCADNHPSS</sequence>
<dbReference type="GO" id="GO:0000981">
    <property type="term" value="F:DNA-binding transcription factor activity, RNA polymerase II-specific"/>
    <property type="evidence" value="ECO:0007669"/>
    <property type="project" value="InterPro"/>
</dbReference>
<evidence type="ECO:0000259" key="9">
    <source>
        <dbReference type="PROSITE" id="PS50048"/>
    </source>
</evidence>
<dbReference type="InterPro" id="IPR051615">
    <property type="entry name" value="Transcr_Regulatory_Elem"/>
</dbReference>
<dbReference type="HOGENOM" id="CLU_004748_0_0_1"/>
<dbReference type="AlphaFoldDB" id="A0A0C9VQ99"/>
<feature type="region of interest" description="Disordered" evidence="8">
    <location>
        <begin position="847"/>
        <end position="887"/>
    </location>
</feature>
<feature type="compositionally biased region" description="Polar residues" evidence="8">
    <location>
        <begin position="914"/>
        <end position="928"/>
    </location>
</feature>
<feature type="compositionally biased region" description="Pro residues" evidence="8">
    <location>
        <begin position="439"/>
        <end position="459"/>
    </location>
</feature>
<feature type="compositionally biased region" description="Basic and acidic residues" evidence="8">
    <location>
        <begin position="853"/>
        <end position="873"/>
    </location>
</feature>
<feature type="region of interest" description="Disordered" evidence="8">
    <location>
        <begin position="439"/>
        <end position="462"/>
    </location>
</feature>
<evidence type="ECO:0000256" key="6">
    <source>
        <dbReference type="ARBA" id="ARBA00023163"/>
    </source>
</evidence>
<evidence type="ECO:0000256" key="1">
    <source>
        <dbReference type="ARBA" id="ARBA00004123"/>
    </source>
</evidence>
<feature type="compositionally biased region" description="Polar residues" evidence="8">
    <location>
        <begin position="399"/>
        <end position="408"/>
    </location>
</feature>
<dbReference type="PROSITE" id="PS50048">
    <property type="entry name" value="ZN2_CY6_FUNGAL_2"/>
    <property type="match status" value="1"/>
</dbReference>
<dbReference type="GO" id="GO:0006351">
    <property type="term" value="P:DNA-templated transcription"/>
    <property type="evidence" value="ECO:0007669"/>
    <property type="project" value="InterPro"/>
</dbReference>
<comment type="subcellular location">
    <subcellularLocation>
        <location evidence="1">Nucleus</location>
    </subcellularLocation>
</comment>
<dbReference type="Pfam" id="PF00172">
    <property type="entry name" value="Zn_clus"/>
    <property type="match status" value="1"/>
</dbReference>
<keyword evidence="11" id="KW-1185">Reference proteome</keyword>
<evidence type="ECO:0000256" key="7">
    <source>
        <dbReference type="ARBA" id="ARBA00023242"/>
    </source>
</evidence>
<dbReference type="InterPro" id="IPR036864">
    <property type="entry name" value="Zn2-C6_fun-type_DNA-bd_sf"/>
</dbReference>
<keyword evidence="5" id="KW-0238">DNA-binding</keyword>
<feature type="region of interest" description="Disordered" evidence="8">
    <location>
        <begin position="383"/>
        <end position="415"/>
    </location>
</feature>
<dbReference type="PROSITE" id="PS00463">
    <property type="entry name" value="ZN2_CY6_FUNGAL_1"/>
    <property type="match status" value="1"/>
</dbReference>
<evidence type="ECO:0000313" key="10">
    <source>
        <dbReference type="EMBL" id="KIJ59890.1"/>
    </source>
</evidence>
<evidence type="ECO:0000256" key="8">
    <source>
        <dbReference type="SAM" id="MobiDB-lite"/>
    </source>
</evidence>
<gene>
    <name evidence="10" type="ORF">HYDPIDRAFT_99795</name>
</gene>
<accession>A0A0C9VQ99</accession>
<evidence type="ECO:0000256" key="5">
    <source>
        <dbReference type="ARBA" id="ARBA00023125"/>
    </source>
</evidence>
<feature type="compositionally biased region" description="Polar residues" evidence="8">
    <location>
        <begin position="212"/>
        <end position="228"/>
    </location>
</feature>
<feature type="region of interest" description="Disordered" evidence="8">
    <location>
        <begin position="140"/>
        <end position="259"/>
    </location>
</feature>
<keyword evidence="4" id="KW-0805">Transcription regulation</keyword>
<dbReference type="InterPro" id="IPR001138">
    <property type="entry name" value="Zn2Cys6_DnaBD"/>
</dbReference>
<dbReference type="GO" id="GO:0008270">
    <property type="term" value="F:zinc ion binding"/>
    <property type="evidence" value="ECO:0007669"/>
    <property type="project" value="InterPro"/>
</dbReference>
<organism evidence="10 11">
    <name type="scientific">Hydnomerulius pinastri MD-312</name>
    <dbReference type="NCBI Taxonomy" id="994086"/>
    <lineage>
        <taxon>Eukaryota</taxon>
        <taxon>Fungi</taxon>
        <taxon>Dikarya</taxon>
        <taxon>Basidiomycota</taxon>
        <taxon>Agaricomycotina</taxon>
        <taxon>Agaricomycetes</taxon>
        <taxon>Agaricomycetidae</taxon>
        <taxon>Boletales</taxon>
        <taxon>Boletales incertae sedis</taxon>
        <taxon>Leucogyrophana</taxon>
    </lineage>
</organism>
<feature type="compositionally biased region" description="Low complexity" evidence="8">
    <location>
        <begin position="151"/>
        <end position="164"/>
    </location>
</feature>
<evidence type="ECO:0000256" key="3">
    <source>
        <dbReference type="ARBA" id="ARBA00022833"/>
    </source>
</evidence>
<dbReference type="PANTHER" id="PTHR31313:SF78">
    <property type="entry name" value="TRANSCRIPTION FACTOR DOMAIN-CONTAINING PROTEIN"/>
    <property type="match status" value="1"/>
</dbReference>
<feature type="compositionally biased region" description="Polar residues" evidence="8">
    <location>
        <begin position="114"/>
        <end position="128"/>
    </location>
</feature>
<feature type="region of interest" description="Disordered" evidence="8">
    <location>
        <begin position="969"/>
        <end position="993"/>
    </location>
</feature>
<dbReference type="GO" id="GO:0005634">
    <property type="term" value="C:nucleus"/>
    <property type="evidence" value="ECO:0007669"/>
    <property type="project" value="UniProtKB-SubCell"/>
</dbReference>
<protein>
    <recommendedName>
        <fullName evidence="9">Zn(2)-C6 fungal-type domain-containing protein</fullName>
    </recommendedName>
</protein>
<dbReference type="PANTHER" id="PTHR31313">
    <property type="entry name" value="TY1 ENHANCER ACTIVATOR"/>
    <property type="match status" value="1"/>
</dbReference>
<keyword evidence="2" id="KW-0479">Metal-binding</keyword>
<dbReference type="GO" id="GO:0003677">
    <property type="term" value="F:DNA binding"/>
    <property type="evidence" value="ECO:0007669"/>
    <property type="project" value="UniProtKB-KW"/>
</dbReference>
<feature type="domain" description="Zn(2)-C6 fungal-type" evidence="9">
    <location>
        <begin position="1"/>
        <end position="33"/>
    </location>
</feature>
<evidence type="ECO:0000313" key="11">
    <source>
        <dbReference type="Proteomes" id="UP000053820"/>
    </source>
</evidence>
<evidence type="ECO:0000256" key="4">
    <source>
        <dbReference type="ARBA" id="ARBA00023015"/>
    </source>
</evidence>
<dbReference type="OrthoDB" id="2123952at2759"/>
<dbReference type="SUPFAM" id="SSF57701">
    <property type="entry name" value="Zn2/Cys6 DNA-binding domain"/>
    <property type="match status" value="1"/>
</dbReference>
<feature type="compositionally biased region" description="Basic residues" evidence="8">
    <location>
        <begin position="98"/>
        <end position="111"/>
    </location>
</feature>
<feature type="compositionally biased region" description="Gly residues" evidence="8">
    <location>
        <begin position="238"/>
        <end position="248"/>
    </location>
</feature>
<name>A0A0C9VQ99_9AGAM</name>
<dbReference type="InterPro" id="IPR007219">
    <property type="entry name" value="XnlR_reg_dom"/>
</dbReference>
<reference evidence="10 11" key="1">
    <citation type="submission" date="2014-04" db="EMBL/GenBank/DDBJ databases">
        <title>Evolutionary Origins and Diversification of the Mycorrhizal Mutualists.</title>
        <authorList>
            <consortium name="DOE Joint Genome Institute"/>
            <consortium name="Mycorrhizal Genomics Consortium"/>
            <person name="Kohler A."/>
            <person name="Kuo A."/>
            <person name="Nagy L.G."/>
            <person name="Floudas D."/>
            <person name="Copeland A."/>
            <person name="Barry K.W."/>
            <person name="Cichocki N."/>
            <person name="Veneault-Fourrey C."/>
            <person name="LaButti K."/>
            <person name="Lindquist E.A."/>
            <person name="Lipzen A."/>
            <person name="Lundell T."/>
            <person name="Morin E."/>
            <person name="Murat C."/>
            <person name="Riley R."/>
            <person name="Ohm R."/>
            <person name="Sun H."/>
            <person name="Tunlid A."/>
            <person name="Henrissat B."/>
            <person name="Grigoriev I.V."/>
            <person name="Hibbett D.S."/>
            <person name="Martin F."/>
        </authorList>
    </citation>
    <scope>NUCLEOTIDE SEQUENCE [LARGE SCALE GENOMIC DNA]</scope>
    <source>
        <strain evidence="10 11">MD-312</strain>
    </source>
</reference>
<keyword evidence="6" id="KW-0804">Transcription</keyword>
<dbReference type="EMBL" id="KN839879">
    <property type="protein sequence ID" value="KIJ59890.1"/>
    <property type="molecule type" value="Genomic_DNA"/>
</dbReference>
<dbReference type="SMART" id="SM00906">
    <property type="entry name" value="Fungal_trans"/>
    <property type="match status" value="1"/>
</dbReference>
<proteinExistence type="predicted"/>
<feature type="non-terminal residue" evidence="10">
    <location>
        <position position="1065"/>
    </location>
</feature>
<feature type="compositionally biased region" description="Polar residues" evidence="8">
    <location>
        <begin position="878"/>
        <end position="887"/>
    </location>
</feature>
<keyword evidence="7" id="KW-0539">Nucleus</keyword>
<dbReference type="CDD" id="cd12148">
    <property type="entry name" value="fungal_TF_MHR"/>
    <property type="match status" value="1"/>
</dbReference>
<dbReference type="Proteomes" id="UP000053820">
    <property type="component" value="Unassembled WGS sequence"/>
</dbReference>
<evidence type="ECO:0000256" key="2">
    <source>
        <dbReference type="ARBA" id="ARBA00022723"/>
    </source>
</evidence>
<keyword evidence="3" id="KW-0862">Zinc</keyword>
<dbReference type="Pfam" id="PF04082">
    <property type="entry name" value="Fungal_trans"/>
    <property type="match status" value="1"/>
</dbReference>